<sequence length="135" mass="15646">MDKEEETKNEDIDEEKNEWVSPAPETGEGFYEGIQSERSLKSQLDWEDLIGFVEKQKKKNDMLEIDERIDQDTKETKAAILEERLKIQEEINLKLVARIKLLEYALQQMSSKRNSGRPDLAGVTSAYNDNLGIKR</sequence>
<dbReference type="Proteomes" id="UP001295684">
    <property type="component" value="Unassembled WGS sequence"/>
</dbReference>
<dbReference type="AlphaFoldDB" id="A0AAD1X2F2"/>
<keyword evidence="3" id="KW-1185">Reference proteome</keyword>
<dbReference type="Gene3D" id="1.20.5.300">
    <property type="match status" value="1"/>
</dbReference>
<name>A0AAD1X2F2_EUPCR</name>
<evidence type="ECO:0000256" key="1">
    <source>
        <dbReference type="SAM" id="MobiDB-lite"/>
    </source>
</evidence>
<organism evidence="2 3">
    <name type="scientific">Euplotes crassus</name>
    <dbReference type="NCBI Taxonomy" id="5936"/>
    <lineage>
        <taxon>Eukaryota</taxon>
        <taxon>Sar</taxon>
        <taxon>Alveolata</taxon>
        <taxon>Ciliophora</taxon>
        <taxon>Intramacronucleata</taxon>
        <taxon>Spirotrichea</taxon>
        <taxon>Hypotrichia</taxon>
        <taxon>Euplotida</taxon>
        <taxon>Euplotidae</taxon>
        <taxon>Moneuplotes</taxon>
    </lineage>
</organism>
<dbReference type="EMBL" id="CAMPGE010001798">
    <property type="protein sequence ID" value="CAI2360598.1"/>
    <property type="molecule type" value="Genomic_DNA"/>
</dbReference>
<feature type="region of interest" description="Disordered" evidence="1">
    <location>
        <begin position="1"/>
        <end position="30"/>
    </location>
</feature>
<evidence type="ECO:0000313" key="2">
    <source>
        <dbReference type="EMBL" id="CAI2360598.1"/>
    </source>
</evidence>
<proteinExistence type="predicted"/>
<protein>
    <submittedName>
        <fullName evidence="2">Uncharacterized protein</fullName>
    </submittedName>
</protein>
<evidence type="ECO:0000313" key="3">
    <source>
        <dbReference type="Proteomes" id="UP001295684"/>
    </source>
</evidence>
<accession>A0AAD1X2F2</accession>
<feature type="compositionally biased region" description="Basic and acidic residues" evidence="1">
    <location>
        <begin position="1"/>
        <end position="10"/>
    </location>
</feature>
<comment type="caution">
    <text evidence="2">The sequence shown here is derived from an EMBL/GenBank/DDBJ whole genome shotgun (WGS) entry which is preliminary data.</text>
</comment>
<reference evidence="2" key="1">
    <citation type="submission" date="2023-07" db="EMBL/GenBank/DDBJ databases">
        <authorList>
            <consortium name="AG Swart"/>
            <person name="Singh M."/>
            <person name="Singh A."/>
            <person name="Seah K."/>
            <person name="Emmerich C."/>
        </authorList>
    </citation>
    <scope>NUCLEOTIDE SEQUENCE</scope>
    <source>
        <strain evidence="2">DP1</strain>
    </source>
</reference>
<gene>
    <name evidence="2" type="ORF">ECRASSUSDP1_LOCUS1902</name>
</gene>